<dbReference type="InterPro" id="IPR016024">
    <property type="entry name" value="ARM-type_fold"/>
</dbReference>
<dbReference type="InterPro" id="IPR013598">
    <property type="entry name" value="Exportin-1/Importin-b-like"/>
</dbReference>
<dbReference type="InterPro" id="IPR057942">
    <property type="entry name" value="TPR_TNPO3_IPO13_3rd"/>
</dbReference>
<feature type="domain" description="Importin N-terminal" evidence="3">
    <location>
        <begin position="32"/>
        <end position="99"/>
    </location>
</feature>
<dbReference type="InterPro" id="IPR001494">
    <property type="entry name" value="Importin-beta_N"/>
</dbReference>
<sequence length="970" mass="109305">MATNGNQQAFAPVLAALATMQSNVDREQKGRAHEFLEQFQKSPEAWTSTIAILHSSDATTQAQLFAATTLKGKIVFDFHQIPRESLPQLRDTLLSLLATFAKGAKPIRTQLCVCLANLAIQMIEWKDVLPMVVSTLGNDANSLPCVLDFLRVLPEEVTEGRKINLTEDELRDRTLELLEENGQQVIALLTQYAQSSEAASKNYQLMDCITSWIREVPLNDIVNSPLMDIIMNALHSDDAFESAVETLCAIFRETRDVDECMNIIKAVYPRVMASRPMIAQAAEEEDTDKLKGITRIFAEAGESWVVLIARLPEEFRGLVEAVLECAARDKEKEAISLTFIFWYELKQYITLERYMAARAQFADLYSKLVDIMVGHLQFPRPENDSADLFDGDREAEDRFREFRHQMGDVLKDCCEVIGVTECLQKSYLLIEQWVNTYGAQASNGKVPEWQALEAPLFSMRAMGRMVPPDENIMLPRLIPLIVQIPDHEKVRFQAVMALGRYTEWTAEHPETLQDQLNFIMEAFNHPSKEVVTAAALSFRFFCNDCAYLLKDYAGQLQNFYESVINKLPPSSQEEITEGIASVIAKQPPENIFAAFKMCCDPVVKRLMEMANTARDEPSKLAIADHLQLVTIFIQWIQPEVPPSQPNPAVQYCQEIFPILAAIADNFANFVPILERVCRCWRYMVLSYRTQIAPLLPSLAEKLASGFGASRQGCFLWATDSIVREFTPDATDVDQATINAVFSFYTQQATTFLRALNDLPPEQLPDVIEDFFRLCIDVLLYHSPSFIASELTPTILSAATTSLTLLKEEPLLATLHFLRDFLSYSGDNAPRPFSEQAVPGPAEMAAQQNAVKALLQQQGEQMVQRLLTGMMYTFPADCFPDASGVLLALFEHMPQATAQWTATTVAMLPQGSISPQEQERLLRNIGQRIETGEVRKIRSLLQDFTNSYRRRNVAPREGLGRLEATRFRFSG</sequence>
<dbReference type="GeneID" id="95976212"/>
<name>A0ABR3P7B3_9PEZI</name>
<dbReference type="PROSITE" id="PS50166">
    <property type="entry name" value="IMPORTIN_B_NT"/>
    <property type="match status" value="1"/>
</dbReference>
<accession>A0ABR3P7B3</accession>
<dbReference type="Proteomes" id="UP001562354">
    <property type="component" value="Unassembled WGS sequence"/>
</dbReference>
<evidence type="ECO:0000256" key="1">
    <source>
        <dbReference type="ARBA" id="ARBA00022694"/>
    </source>
</evidence>
<evidence type="ECO:0000313" key="5">
    <source>
        <dbReference type="Proteomes" id="UP001562354"/>
    </source>
</evidence>
<protein>
    <recommendedName>
        <fullName evidence="3">Importin N-terminal domain-containing protein</fullName>
    </recommendedName>
</protein>
<organism evidence="4 5">
    <name type="scientific">Neodothiora populina</name>
    <dbReference type="NCBI Taxonomy" id="2781224"/>
    <lineage>
        <taxon>Eukaryota</taxon>
        <taxon>Fungi</taxon>
        <taxon>Dikarya</taxon>
        <taxon>Ascomycota</taxon>
        <taxon>Pezizomycotina</taxon>
        <taxon>Dothideomycetes</taxon>
        <taxon>Dothideomycetidae</taxon>
        <taxon>Dothideales</taxon>
        <taxon>Dothioraceae</taxon>
        <taxon>Neodothiora</taxon>
    </lineage>
</organism>
<comment type="caution">
    <text evidence="4">The sequence shown here is derived from an EMBL/GenBank/DDBJ whole genome shotgun (WGS) entry which is preliminary data.</text>
</comment>
<dbReference type="SUPFAM" id="SSF48371">
    <property type="entry name" value="ARM repeat"/>
    <property type="match status" value="1"/>
</dbReference>
<evidence type="ECO:0000313" key="4">
    <source>
        <dbReference type="EMBL" id="KAL1302069.1"/>
    </source>
</evidence>
<dbReference type="Pfam" id="PF24139">
    <property type="entry name" value="TPR_TNPO3_IPO13_4th"/>
    <property type="match status" value="1"/>
</dbReference>
<dbReference type="InterPro" id="IPR057941">
    <property type="entry name" value="TPR_TNPO3_IPO13_2nd"/>
</dbReference>
<gene>
    <name evidence="4" type="ORF">AAFC00_002510</name>
</gene>
<proteinExistence type="predicted"/>
<dbReference type="InterPro" id="IPR051345">
    <property type="entry name" value="Importin_beta-like_NTR"/>
</dbReference>
<keyword evidence="5" id="KW-1185">Reference proteome</keyword>
<dbReference type="InterPro" id="IPR058537">
    <property type="entry name" value="TPR_TNPO3_IPO13_4th"/>
</dbReference>
<dbReference type="Pfam" id="PF03810">
    <property type="entry name" value="IBN_N"/>
    <property type="match status" value="1"/>
</dbReference>
<dbReference type="Gene3D" id="1.25.10.10">
    <property type="entry name" value="Leucine-rich Repeat Variant"/>
    <property type="match status" value="1"/>
</dbReference>
<dbReference type="Pfam" id="PF24140">
    <property type="entry name" value="TPR_TNPO3_IPO13_3rd"/>
    <property type="match status" value="1"/>
</dbReference>
<dbReference type="PANTHER" id="PTHR12363:SF53">
    <property type="entry name" value="MRNA TRANSPORT REGULATOR MTR10"/>
    <property type="match status" value="1"/>
</dbReference>
<evidence type="ECO:0000256" key="2">
    <source>
        <dbReference type="ARBA" id="ARBA00025147"/>
    </source>
</evidence>
<keyword evidence="1" id="KW-0819">tRNA processing</keyword>
<dbReference type="Pfam" id="PF24138">
    <property type="entry name" value="TPR_TNPO3_IPO13_2nd"/>
    <property type="match status" value="1"/>
</dbReference>
<dbReference type="EMBL" id="JBFMKM010000012">
    <property type="protein sequence ID" value="KAL1302069.1"/>
    <property type="molecule type" value="Genomic_DNA"/>
</dbReference>
<dbReference type="InterPro" id="IPR011989">
    <property type="entry name" value="ARM-like"/>
</dbReference>
<comment type="function">
    <text evidence="2">tRNA nucleus export receptor which facilitates tRNA translocation across the nuclear pore complex. Involved in pre-tRNA splicing, probably by affecting the interaction of pre-tRNA with splicing endonuclease.</text>
</comment>
<dbReference type="PANTHER" id="PTHR12363">
    <property type="entry name" value="TRANSPORTIN 3 AND IMPORTIN 13"/>
    <property type="match status" value="1"/>
</dbReference>
<dbReference type="SMART" id="SM00913">
    <property type="entry name" value="IBN_N"/>
    <property type="match status" value="1"/>
</dbReference>
<dbReference type="Pfam" id="PF08389">
    <property type="entry name" value="Xpo1"/>
    <property type="match status" value="1"/>
</dbReference>
<reference evidence="4 5" key="1">
    <citation type="submission" date="2024-07" db="EMBL/GenBank/DDBJ databases">
        <title>Draft sequence of the Neodothiora populina.</title>
        <authorList>
            <person name="Drown D.D."/>
            <person name="Schuette U.S."/>
            <person name="Buechlein A.B."/>
            <person name="Rusch D.R."/>
            <person name="Winton L.W."/>
            <person name="Adams G.A."/>
        </authorList>
    </citation>
    <scope>NUCLEOTIDE SEQUENCE [LARGE SCALE GENOMIC DNA]</scope>
    <source>
        <strain evidence="4 5">CPC 39397</strain>
    </source>
</reference>
<dbReference type="RefSeq" id="XP_069198345.1">
    <property type="nucleotide sequence ID" value="XM_069341838.1"/>
</dbReference>
<evidence type="ECO:0000259" key="3">
    <source>
        <dbReference type="PROSITE" id="PS50166"/>
    </source>
</evidence>